<gene>
    <name evidence="2" type="ORF">SMN809_LOCUS29145</name>
</gene>
<proteinExistence type="predicted"/>
<evidence type="ECO:0000313" key="2">
    <source>
        <dbReference type="EMBL" id="CAF4371168.1"/>
    </source>
</evidence>
<dbReference type="EMBL" id="CAJOBI010050854">
    <property type="protein sequence ID" value="CAF4371168.1"/>
    <property type="molecule type" value="Genomic_DNA"/>
</dbReference>
<feature type="compositionally biased region" description="Polar residues" evidence="1">
    <location>
        <begin position="31"/>
        <end position="40"/>
    </location>
</feature>
<protein>
    <submittedName>
        <fullName evidence="2">Uncharacterized protein</fullName>
    </submittedName>
</protein>
<name>A0A8S2V6L6_9BILA</name>
<feature type="compositionally biased region" description="Low complexity" evidence="1">
    <location>
        <begin position="254"/>
        <end position="265"/>
    </location>
</feature>
<dbReference type="AlphaFoldDB" id="A0A8S2V6L6"/>
<comment type="caution">
    <text evidence="2">The sequence shown here is derived from an EMBL/GenBank/DDBJ whole genome shotgun (WGS) entry which is preliminary data.</text>
</comment>
<evidence type="ECO:0000256" key="1">
    <source>
        <dbReference type="SAM" id="MobiDB-lite"/>
    </source>
</evidence>
<accession>A0A8S2V6L6</accession>
<organism evidence="2 3">
    <name type="scientific">Rotaria magnacalcarata</name>
    <dbReference type="NCBI Taxonomy" id="392030"/>
    <lineage>
        <taxon>Eukaryota</taxon>
        <taxon>Metazoa</taxon>
        <taxon>Spiralia</taxon>
        <taxon>Gnathifera</taxon>
        <taxon>Rotifera</taxon>
        <taxon>Eurotatoria</taxon>
        <taxon>Bdelloidea</taxon>
        <taxon>Philodinida</taxon>
        <taxon>Philodinidae</taxon>
        <taxon>Rotaria</taxon>
    </lineage>
</organism>
<feature type="region of interest" description="Disordered" evidence="1">
    <location>
        <begin position="19"/>
        <end position="40"/>
    </location>
</feature>
<feature type="compositionally biased region" description="Polar residues" evidence="1">
    <location>
        <begin position="266"/>
        <end position="309"/>
    </location>
</feature>
<reference evidence="2" key="1">
    <citation type="submission" date="2021-02" db="EMBL/GenBank/DDBJ databases">
        <authorList>
            <person name="Nowell W R."/>
        </authorList>
    </citation>
    <scope>NUCLEOTIDE SEQUENCE</scope>
</reference>
<evidence type="ECO:0000313" key="3">
    <source>
        <dbReference type="Proteomes" id="UP000676336"/>
    </source>
</evidence>
<feature type="region of interest" description="Disordered" evidence="1">
    <location>
        <begin position="254"/>
        <end position="326"/>
    </location>
</feature>
<sequence>MIHNSFSFVKELLTLPKSVPPENQRSDIKHSPSTSTIGSTQLTDKLTTDDECQLLMKSSGDFIEQQNVNTSEQRDLAAGNLIGEALLWYRINRLQIPDMQTFIHKFLLMYRSAPTSTFTINSIPKDIDHVHVTPESKSVGTYIEEVKEDSTKSWRTQHGSENSVHWLKNVEQTSEALGLDDQQMLESTTIKLNGLAQERKISEHDKLEYLRRDLRSKLQHYALSVSPLQKFLTIMQPHGQISKEKVINYQTSSSFRSLSSPSSTSPKYQGTVNSSSYINYGSDQQQPNSFVRQQPNYNYQSNHHSTNYESPDHHSRRNSNGWTSTQQQQTNSYRICYQSYKTSLDIIEYVTLEIKIQHIITNVIAAITKTLCCDLILGEDRIKYYQVTINRFKDRIEILGNKVAVSLRTSFNNQLIPVKTSTFDVYSTSYWTNVYLSSNTSLGFISMLAHDNKVVNEREMLYKNKDNKRNNFVNQLFSSTIDDLNEKNYQADHDDQYRKNYKFLANRQLPKKTQDIIKRNNLTRCTSTVNVDVENS</sequence>
<dbReference type="Proteomes" id="UP000676336">
    <property type="component" value="Unassembled WGS sequence"/>
</dbReference>